<comment type="caution">
    <text evidence="1">The sequence shown here is derived from an EMBL/GenBank/DDBJ whole genome shotgun (WGS) entry which is preliminary data.</text>
</comment>
<proteinExistence type="predicted"/>
<evidence type="ECO:0000313" key="2">
    <source>
        <dbReference type="Proteomes" id="UP001328107"/>
    </source>
</evidence>
<name>A0AAN5I9M6_9BILA</name>
<evidence type="ECO:0000313" key="1">
    <source>
        <dbReference type="EMBL" id="GMR55111.1"/>
    </source>
</evidence>
<keyword evidence="2" id="KW-1185">Reference proteome</keyword>
<dbReference type="AlphaFoldDB" id="A0AAN5I9M6"/>
<sequence>TLERERETSANSYNLPLIVEISSRTNWSNRAKISMRQSSGRFLIVDEALFSSIRKESYASLGVEPARFQMEVETVRLTNVEHRCENIEWICR</sequence>
<organism evidence="1 2">
    <name type="scientific">Pristionchus mayeri</name>
    <dbReference type="NCBI Taxonomy" id="1317129"/>
    <lineage>
        <taxon>Eukaryota</taxon>
        <taxon>Metazoa</taxon>
        <taxon>Ecdysozoa</taxon>
        <taxon>Nematoda</taxon>
        <taxon>Chromadorea</taxon>
        <taxon>Rhabditida</taxon>
        <taxon>Rhabditina</taxon>
        <taxon>Diplogasteromorpha</taxon>
        <taxon>Diplogasteroidea</taxon>
        <taxon>Neodiplogasteridae</taxon>
        <taxon>Pristionchus</taxon>
    </lineage>
</organism>
<protein>
    <submittedName>
        <fullName evidence="1">Uncharacterized protein</fullName>
    </submittedName>
</protein>
<accession>A0AAN5I9M6</accession>
<dbReference type="Proteomes" id="UP001328107">
    <property type="component" value="Unassembled WGS sequence"/>
</dbReference>
<dbReference type="EMBL" id="BTRK01000005">
    <property type="protein sequence ID" value="GMR55111.1"/>
    <property type="molecule type" value="Genomic_DNA"/>
</dbReference>
<reference evidence="2" key="1">
    <citation type="submission" date="2022-10" db="EMBL/GenBank/DDBJ databases">
        <title>Genome assembly of Pristionchus species.</title>
        <authorList>
            <person name="Yoshida K."/>
            <person name="Sommer R.J."/>
        </authorList>
    </citation>
    <scope>NUCLEOTIDE SEQUENCE [LARGE SCALE GENOMIC DNA]</scope>
    <source>
        <strain evidence="2">RS5460</strain>
    </source>
</reference>
<feature type="non-terminal residue" evidence="1">
    <location>
        <position position="1"/>
    </location>
</feature>
<gene>
    <name evidence="1" type="ORF">PMAYCL1PPCAC_25306</name>
</gene>